<evidence type="ECO:0000313" key="1">
    <source>
        <dbReference type="EMBL" id="AYV85654.1"/>
    </source>
</evidence>
<proteinExistence type="predicted"/>
<gene>
    <name evidence="1" type="ORF">Satyrvirus28_12</name>
</gene>
<name>A0A3G5AGC7_9VIRU</name>
<sequence length="135" mass="15891">MEDIIDKFADLSIVCEYDLDKAKCVEKTKEFLLHMTSHMDYKNIRAIFGAPHNIEKYKTDMEQISDTVYGSSTYKPNIDKFNKSYQDFLDMYYGGCETKTTFFGRKIFDEKACKNSIIKFYKNYDKQLPFSGKDI</sequence>
<protein>
    <submittedName>
        <fullName evidence="1">Uncharacterized protein</fullName>
    </submittedName>
</protein>
<accession>A0A3G5AGC7</accession>
<reference evidence="1" key="1">
    <citation type="submission" date="2018-10" db="EMBL/GenBank/DDBJ databases">
        <title>Hidden diversity of soil giant viruses.</title>
        <authorList>
            <person name="Schulz F."/>
            <person name="Alteio L."/>
            <person name="Goudeau D."/>
            <person name="Ryan E.M."/>
            <person name="Malmstrom R.R."/>
            <person name="Blanchard J."/>
            <person name="Woyke T."/>
        </authorList>
    </citation>
    <scope>NUCLEOTIDE SEQUENCE</scope>
    <source>
        <strain evidence="1">SAV1</strain>
    </source>
</reference>
<dbReference type="EMBL" id="MK072464">
    <property type="protein sequence ID" value="AYV85654.1"/>
    <property type="molecule type" value="Genomic_DNA"/>
</dbReference>
<organism evidence="1">
    <name type="scientific">Satyrvirus sp</name>
    <dbReference type="NCBI Taxonomy" id="2487771"/>
    <lineage>
        <taxon>Viruses</taxon>
        <taxon>Varidnaviria</taxon>
        <taxon>Bamfordvirae</taxon>
        <taxon>Nucleocytoviricota</taxon>
        <taxon>Megaviricetes</taxon>
        <taxon>Imitervirales</taxon>
        <taxon>Mimiviridae</taxon>
        <taxon>Megamimivirinae</taxon>
    </lineage>
</organism>